<evidence type="ECO:0000256" key="3">
    <source>
        <dbReference type="SAM" id="MobiDB-lite"/>
    </source>
</evidence>
<dbReference type="InterPro" id="IPR015915">
    <property type="entry name" value="Kelch-typ_b-propeller"/>
</dbReference>
<reference evidence="4 5" key="1">
    <citation type="submission" date="2024-10" db="EMBL/GenBank/DDBJ databases">
        <authorList>
            <person name="Kim D."/>
        </authorList>
    </citation>
    <scope>NUCLEOTIDE SEQUENCE [LARGE SCALE GENOMIC DNA]</scope>
    <source>
        <strain evidence="4">Taebaek</strain>
    </source>
</reference>
<dbReference type="InterPro" id="IPR052125">
    <property type="entry name" value="KLHDC10"/>
</dbReference>
<dbReference type="Gene3D" id="2.120.10.80">
    <property type="entry name" value="Kelch-type beta propeller"/>
    <property type="match status" value="2"/>
</dbReference>
<keyword evidence="1" id="KW-0880">Kelch repeat</keyword>
<dbReference type="Pfam" id="PF24681">
    <property type="entry name" value="Kelch_KLHDC2_KLHL20_DRC7"/>
    <property type="match status" value="1"/>
</dbReference>
<dbReference type="AlphaFoldDB" id="A0ABD2IIU6"/>
<evidence type="ECO:0008006" key="6">
    <source>
        <dbReference type="Google" id="ProtNLM"/>
    </source>
</evidence>
<feature type="compositionally biased region" description="Polar residues" evidence="3">
    <location>
        <begin position="594"/>
        <end position="616"/>
    </location>
</feature>
<feature type="compositionally biased region" description="Acidic residues" evidence="3">
    <location>
        <begin position="389"/>
        <end position="407"/>
    </location>
</feature>
<dbReference type="EMBL" id="JBICCN010000309">
    <property type="protein sequence ID" value="KAL3079047.1"/>
    <property type="molecule type" value="Genomic_DNA"/>
</dbReference>
<feature type="compositionally biased region" description="Basic and acidic residues" evidence="3">
    <location>
        <begin position="288"/>
        <end position="310"/>
    </location>
</feature>
<feature type="compositionally biased region" description="Basic and acidic residues" evidence="3">
    <location>
        <begin position="565"/>
        <end position="593"/>
    </location>
</feature>
<name>A0ABD2IIU6_HETSC</name>
<sequence length="1064" mass="120799">MIGPSPQKEVKPQKKHKDSASNQLGFRYVWSVRVFPRRLGPNGENTILHISPKFSTVHEHISFQWTLKMYGTPEMQDEAEEEEEEEKEKGGGSEAEGEEGGDDCSFEKGYVAISLYYLDGPMSTVNLKAQVRIAGERRNLDDKQTLLEERNALSVFRGHECELSFKDRAHLTEYIRHKIGLPIRLSLLLEMDVQLFRTDTYLNVLSPTPYHSFLTANYRARIGSKVWRKRSNRKYRARSASDGHSLVAGHKKLDLEKVFIHVMGQENGQTRRCSASGQRNADSLTDDGIGRESGRTDNREKSTDIEHGKGTFDAPPLNDSAEFLTNCRQNKQSNRPSTPSSAGAIPPGPSDLFKKLLVACCDSCERRASLITMAIIANDEEGETKREDTETEAENGETEEDAEEENTFECDEEAKTEMHDTLANMYFNTVVLPEMEYVEDFVDFLIDAELSDLPVLKRACERYLCGELDSVSEQKQRKANEKDRQRYIFFPLYLPVMKSMTLTELCDRYAELENVDKLLEQEEYRNVDKRIRQICGERNLHDLVDECKRFREQCTRVQKVELNKDKMSEKGGEGEAEAKGQQKDKGNLCKNTDKSGTNEMENQQQKNGGNGSTKSMSQKCFQSRTLSAFEIVPVRGCKLSKSSSRRPEFCECCPIPRSGHRVFADSDFIYVFGGYNPFHSPDSTYTDFWRFNRLTHLWQKCEISSSDPTTQLPNSLASFALASSSRPSECFIFGGTGIPFGLAASNELHRIRIDLLGNVHVRTEPKQSCEQRQNTANIRPRGRSGGEAADDAAEQRLMPPRIYGHAMCRREEQSDGKTKEVLYIAGGTTGHVYNMDIWRLERPLGQPRISWVCTPLHRDGLEIGRYRLEMAVHDQMLYTFGGGAPEFCAEFDEILAFNLSTNRFGKVRTLPDPKYGVPIGRKCHALVQKENLAYLIGGCRDAETQQNQNRSHQLIADVWKFDMDTAQWVRMRNNLAKAVFFHSAALTPDDCLFVFGGCTDELSERRCNSLQQMWLQPPSLKYLASISLLGLLNETQIRRINKEGIRLSNVEAFIPRLFLPTSAA</sequence>
<comment type="caution">
    <text evidence="4">The sequence shown here is derived from an EMBL/GenBank/DDBJ whole genome shotgun (WGS) entry which is preliminary data.</text>
</comment>
<feature type="compositionally biased region" description="Polar residues" evidence="3">
    <location>
        <begin position="269"/>
        <end position="283"/>
    </location>
</feature>
<dbReference type="PANTHER" id="PTHR46428:SF1">
    <property type="entry name" value="KELCH DOMAIN-CONTAINING PROTEIN 10"/>
    <property type="match status" value="1"/>
</dbReference>
<accession>A0ABD2IIU6</accession>
<feature type="region of interest" description="Disordered" evidence="3">
    <location>
        <begin position="74"/>
        <end position="103"/>
    </location>
</feature>
<proteinExistence type="predicted"/>
<evidence type="ECO:0000256" key="1">
    <source>
        <dbReference type="ARBA" id="ARBA00022441"/>
    </source>
</evidence>
<evidence type="ECO:0000313" key="4">
    <source>
        <dbReference type="EMBL" id="KAL3079047.1"/>
    </source>
</evidence>
<feature type="compositionally biased region" description="Acidic residues" evidence="3">
    <location>
        <begin position="75"/>
        <end position="86"/>
    </location>
</feature>
<dbReference type="PANTHER" id="PTHR46428">
    <property type="entry name" value="KELCH DOMAIN-CONTAINING PROTEIN 10"/>
    <property type="match status" value="1"/>
</dbReference>
<evidence type="ECO:0000313" key="5">
    <source>
        <dbReference type="Proteomes" id="UP001620645"/>
    </source>
</evidence>
<keyword evidence="5" id="KW-1185">Reference proteome</keyword>
<feature type="region of interest" description="Disordered" evidence="3">
    <location>
        <begin position="269"/>
        <end position="320"/>
    </location>
</feature>
<feature type="region of interest" description="Disordered" evidence="3">
    <location>
        <begin position="565"/>
        <end position="616"/>
    </location>
</feature>
<keyword evidence="2" id="KW-0677">Repeat</keyword>
<gene>
    <name evidence="4" type="ORF">niasHS_014829</name>
</gene>
<evidence type="ECO:0000256" key="2">
    <source>
        <dbReference type="ARBA" id="ARBA00022737"/>
    </source>
</evidence>
<dbReference type="Proteomes" id="UP001620645">
    <property type="component" value="Unassembled WGS sequence"/>
</dbReference>
<feature type="region of interest" description="Disordered" evidence="3">
    <location>
        <begin position="1"/>
        <end position="20"/>
    </location>
</feature>
<organism evidence="4 5">
    <name type="scientific">Heterodera schachtii</name>
    <name type="common">Sugarbeet cyst nematode worm</name>
    <name type="synonym">Tylenchus schachtii</name>
    <dbReference type="NCBI Taxonomy" id="97005"/>
    <lineage>
        <taxon>Eukaryota</taxon>
        <taxon>Metazoa</taxon>
        <taxon>Ecdysozoa</taxon>
        <taxon>Nematoda</taxon>
        <taxon>Chromadorea</taxon>
        <taxon>Rhabditida</taxon>
        <taxon>Tylenchina</taxon>
        <taxon>Tylenchomorpha</taxon>
        <taxon>Tylenchoidea</taxon>
        <taxon>Heteroderidae</taxon>
        <taxon>Heteroderinae</taxon>
        <taxon>Heterodera</taxon>
    </lineage>
</organism>
<protein>
    <recommendedName>
        <fullName evidence="6">Kelch repeat protein</fullName>
    </recommendedName>
</protein>
<feature type="region of interest" description="Disordered" evidence="3">
    <location>
        <begin position="381"/>
        <end position="407"/>
    </location>
</feature>
<feature type="region of interest" description="Disordered" evidence="3">
    <location>
        <begin position="764"/>
        <end position="795"/>
    </location>
</feature>
<dbReference type="SUPFAM" id="SSF117281">
    <property type="entry name" value="Kelch motif"/>
    <property type="match status" value="2"/>
</dbReference>